<gene>
    <name evidence="9" type="ORF">ACFOPI_12490</name>
</gene>
<sequence length="576" mass="60835">MHRPLALPSLALATLTLVAGCATTAQPPRLGVASPAPLQQCSELIGAFSFAGARFTAATLEPVGRLVNAGQTVGEHCRVTGRMNERVSPVDGQTYAIGFEMRLPRDWNGRFLYQGNGGTDGNVVTADGGNSLGSGGLLRNALQRGFAVISSDGGHSSAQNPLFGLDPQARRDYGYNAIGTLTPMAKALIQRAYGKAPDRSYIGGTSNGGRQALVAATRYADQFDGVLAQSPGIHLPRASVANLSNVKRWDTVVITREVNGQPDYESALPPAERELVARAVLARCDALDGLSDGLVNDVEACRTAFDPARDLPTCSGARDGSCLSAAQKAVLAAVHAPARNGAGAVVYSGFPFDPGIRHPGWAEWKFRSSVRTARNPVSVGFIFSSPPVADLAMATDTRKSAAFALAFDIDRDGSKIFATSGVYTDKALDFMGTLEAPEFDRLRQRGGKVLVFHGTADPIFSSDHTQAWYRALDAHQQGRAAEFARLFLVPGQGHSRGGPATEQYDGLDALVDWVEHGRAPERIVAGARGAGNPGGANPDVPAGWSPSRTRPLCPWPLLARYTGGDPESAASFACQR</sequence>
<evidence type="ECO:0000313" key="9">
    <source>
        <dbReference type="EMBL" id="MFC3684415.1"/>
    </source>
</evidence>
<evidence type="ECO:0000256" key="2">
    <source>
        <dbReference type="ARBA" id="ARBA00022487"/>
    </source>
</evidence>
<dbReference type="InterPro" id="IPR029058">
    <property type="entry name" value="AB_hydrolase_fold"/>
</dbReference>
<reference evidence="10" key="1">
    <citation type="journal article" date="2019" name="Int. J. Syst. Evol. Microbiol.">
        <title>The Global Catalogue of Microorganisms (GCM) 10K type strain sequencing project: providing services to taxonomists for standard genome sequencing and annotation.</title>
        <authorList>
            <consortium name="The Broad Institute Genomics Platform"/>
            <consortium name="The Broad Institute Genome Sequencing Center for Infectious Disease"/>
            <person name="Wu L."/>
            <person name="Ma J."/>
        </authorList>
    </citation>
    <scope>NUCLEOTIDE SEQUENCE [LARGE SCALE GENOMIC DNA]</scope>
    <source>
        <strain evidence="10">KCTC 42501</strain>
    </source>
</reference>
<dbReference type="Proteomes" id="UP001595729">
    <property type="component" value="Unassembled WGS sequence"/>
</dbReference>
<keyword evidence="4 8" id="KW-0732">Signal</keyword>
<dbReference type="Gene3D" id="3.40.50.1820">
    <property type="entry name" value="alpha/beta hydrolase"/>
    <property type="match status" value="2"/>
</dbReference>
<dbReference type="Pfam" id="PF07519">
    <property type="entry name" value="Tannase"/>
    <property type="match status" value="1"/>
</dbReference>
<dbReference type="PANTHER" id="PTHR33938:SF15">
    <property type="entry name" value="FERULOYL ESTERASE B-RELATED"/>
    <property type="match status" value="1"/>
</dbReference>
<dbReference type="RefSeq" id="WP_382174283.1">
    <property type="nucleotide sequence ID" value="NZ_JBHRXX010000005.1"/>
</dbReference>
<evidence type="ECO:0000313" key="10">
    <source>
        <dbReference type="Proteomes" id="UP001595729"/>
    </source>
</evidence>
<feature type="chain" id="PRO_5045337425" evidence="8">
    <location>
        <begin position="25"/>
        <end position="576"/>
    </location>
</feature>
<evidence type="ECO:0000256" key="6">
    <source>
        <dbReference type="ARBA" id="ARBA00022837"/>
    </source>
</evidence>
<evidence type="ECO:0000256" key="1">
    <source>
        <dbReference type="ARBA" id="ARBA00006249"/>
    </source>
</evidence>
<keyword evidence="5 9" id="KW-0378">Hydrolase</keyword>
<keyword evidence="3" id="KW-0479">Metal-binding</keyword>
<proteinExistence type="inferred from homology"/>
<dbReference type="PANTHER" id="PTHR33938">
    <property type="entry name" value="FERULOYL ESTERASE B-RELATED"/>
    <property type="match status" value="1"/>
</dbReference>
<evidence type="ECO:0000256" key="5">
    <source>
        <dbReference type="ARBA" id="ARBA00022801"/>
    </source>
</evidence>
<name>A0ABV7W4H0_9BURK</name>
<accession>A0ABV7W4H0</accession>
<keyword evidence="10" id="KW-1185">Reference proteome</keyword>
<protein>
    <submittedName>
        <fullName evidence="9">Tannase/feruloyl esterase family alpha/beta hydrolase</fullName>
    </submittedName>
</protein>
<dbReference type="GO" id="GO:0016787">
    <property type="term" value="F:hydrolase activity"/>
    <property type="evidence" value="ECO:0007669"/>
    <property type="project" value="UniProtKB-KW"/>
</dbReference>
<evidence type="ECO:0000256" key="4">
    <source>
        <dbReference type="ARBA" id="ARBA00022729"/>
    </source>
</evidence>
<keyword evidence="7" id="KW-1015">Disulfide bond</keyword>
<dbReference type="EMBL" id="JBHRXX010000005">
    <property type="protein sequence ID" value="MFC3684415.1"/>
    <property type="molecule type" value="Genomic_DNA"/>
</dbReference>
<dbReference type="InterPro" id="IPR011118">
    <property type="entry name" value="Tannase/feruloyl_esterase"/>
</dbReference>
<dbReference type="PROSITE" id="PS51257">
    <property type="entry name" value="PROKAR_LIPOPROTEIN"/>
    <property type="match status" value="1"/>
</dbReference>
<comment type="similarity">
    <text evidence="1">Belongs to the tannase family.</text>
</comment>
<comment type="caution">
    <text evidence="9">The sequence shown here is derived from an EMBL/GenBank/DDBJ whole genome shotgun (WGS) entry which is preliminary data.</text>
</comment>
<evidence type="ECO:0000256" key="7">
    <source>
        <dbReference type="ARBA" id="ARBA00023157"/>
    </source>
</evidence>
<evidence type="ECO:0000256" key="3">
    <source>
        <dbReference type="ARBA" id="ARBA00022723"/>
    </source>
</evidence>
<feature type="signal peptide" evidence="8">
    <location>
        <begin position="1"/>
        <end position="24"/>
    </location>
</feature>
<keyword evidence="2" id="KW-0719">Serine esterase</keyword>
<organism evidence="9 10">
    <name type="scientific">Hydrogenophaga luteola</name>
    <dbReference type="NCBI Taxonomy" id="1591122"/>
    <lineage>
        <taxon>Bacteria</taxon>
        <taxon>Pseudomonadati</taxon>
        <taxon>Pseudomonadota</taxon>
        <taxon>Betaproteobacteria</taxon>
        <taxon>Burkholderiales</taxon>
        <taxon>Comamonadaceae</taxon>
        <taxon>Hydrogenophaga</taxon>
    </lineage>
</organism>
<dbReference type="SUPFAM" id="SSF53474">
    <property type="entry name" value="alpha/beta-Hydrolases"/>
    <property type="match status" value="1"/>
</dbReference>
<evidence type="ECO:0000256" key="8">
    <source>
        <dbReference type="SAM" id="SignalP"/>
    </source>
</evidence>
<keyword evidence="6" id="KW-0106">Calcium</keyword>